<sequence length="229" mass="25087">MSGLYWGYPDNLPVRSKLLMLIPANKQKTYHYFNAVCTPSGQPPREISPTSALPRTSAPPCETRYFRSSSKPPEDYANIPDVDIRDSGDDYLVDIEVPGVKNTADIHLDWTSARSFILSGSVRRPGTAEVVESKMDDAATNAPKKSTGYERNGSVGHKHNAKEEVQAPGLPHLLAGERRVGFFKRVFTLPVEVDVERVSAKLEAGLLSLKVPKHQSAKGKGSITIISTD</sequence>
<dbReference type="InterPro" id="IPR031107">
    <property type="entry name" value="Small_HSP"/>
</dbReference>
<evidence type="ECO:0000259" key="5">
    <source>
        <dbReference type="PROSITE" id="PS01031"/>
    </source>
</evidence>
<dbReference type="PANTHER" id="PTHR11527">
    <property type="entry name" value="HEAT-SHOCK PROTEIN 20 FAMILY MEMBER"/>
    <property type="match status" value="1"/>
</dbReference>
<dbReference type="Pfam" id="PF00011">
    <property type="entry name" value="HSP20"/>
    <property type="match status" value="1"/>
</dbReference>
<feature type="domain" description="SHSP" evidence="5">
    <location>
        <begin position="73"/>
        <end position="229"/>
    </location>
</feature>
<accession>A0AAN7VNQ3</accession>
<evidence type="ECO:0000256" key="3">
    <source>
        <dbReference type="RuleBase" id="RU003616"/>
    </source>
</evidence>
<feature type="region of interest" description="Disordered" evidence="4">
    <location>
        <begin position="137"/>
        <end position="157"/>
    </location>
</feature>
<dbReference type="PROSITE" id="PS01031">
    <property type="entry name" value="SHSP"/>
    <property type="match status" value="1"/>
</dbReference>
<proteinExistence type="inferred from homology"/>
<dbReference type="CDD" id="cd06464">
    <property type="entry name" value="ACD_sHsps-like"/>
    <property type="match status" value="1"/>
</dbReference>
<evidence type="ECO:0000313" key="6">
    <source>
        <dbReference type="EMBL" id="KAK5695391.1"/>
    </source>
</evidence>
<comment type="similarity">
    <text evidence="2 3">Belongs to the small heat shock protein (HSP20) family.</text>
</comment>
<dbReference type="InterPro" id="IPR002068">
    <property type="entry name" value="A-crystallin/Hsp20_dom"/>
</dbReference>
<protein>
    <submittedName>
        <fullName evidence="6">Heat shock 70 kDa protein 1A</fullName>
    </submittedName>
</protein>
<evidence type="ECO:0000313" key="7">
    <source>
        <dbReference type="Proteomes" id="UP001310594"/>
    </source>
</evidence>
<feature type="region of interest" description="Disordered" evidence="4">
    <location>
        <begin position="41"/>
        <end position="81"/>
    </location>
</feature>
<evidence type="ECO:0000256" key="1">
    <source>
        <dbReference type="ARBA" id="ARBA00023016"/>
    </source>
</evidence>
<dbReference type="Proteomes" id="UP001310594">
    <property type="component" value="Unassembled WGS sequence"/>
</dbReference>
<reference evidence="6" key="1">
    <citation type="submission" date="2023-08" db="EMBL/GenBank/DDBJ databases">
        <title>Black Yeasts Isolated from many extreme environments.</title>
        <authorList>
            <person name="Coleine C."/>
            <person name="Stajich J.E."/>
            <person name="Selbmann L."/>
        </authorList>
    </citation>
    <scope>NUCLEOTIDE SEQUENCE</scope>
    <source>
        <strain evidence="6">CCFEE 5810</strain>
    </source>
</reference>
<name>A0AAN7VNQ3_9PEZI</name>
<evidence type="ECO:0000256" key="4">
    <source>
        <dbReference type="SAM" id="MobiDB-lite"/>
    </source>
</evidence>
<keyword evidence="1 6" id="KW-0346">Stress response</keyword>
<comment type="caution">
    <text evidence="6">The sequence shown here is derived from an EMBL/GenBank/DDBJ whole genome shotgun (WGS) entry which is preliminary data.</text>
</comment>
<dbReference type="SUPFAM" id="SSF49764">
    <property type="entry name" value="HSP20-like chaperones"/>
    <property type="match status" value="1"/>
</dbReference>
<dbReference type="AlphaFoldDB" id="A0AAN7VNQ3"/>
<evidence type="ECO:0000256" key="2">
    <source>
        <dbReference type="PROSITE-ProRule" id="PRU00285"/>
    </source>
</evidence>
<organism evidence="6 7">
    <name type="scientific">Elasticomyces elasticus</name>
    <dbReference type="NCBI Taxonomy" id="574655"/>
    <lineage>
        <taxon>Eukaryota</taxon>
        <taxon>Fungi</taxon>
        <taxon>Dikarya</taxon>
        <taxon>Ascomycota</taxon>
        <taxon>Pezizomycotina</taxon>
        <taxon>Dothideomycetes</taxon>
        <taxon>Dothideomycetidae</taxon>
        <taxon>Mycosphaerellales</taxon>
        <taxon>Teratosphaeriaceae</taxon>
        <taxon>Elasticomyces</taxon>
    </lineage>
</organism>
<dbReference type="EMBL" id="JAVRQU010000014">
    <property type="protein sequence ID" value="KAK5695391.1"/>
    <property type="molecule type" value="Genomic_DNA"/>
</dbReference>
<gene>
    <name evidence="6" type="primary">hspA-1</name>
    <name evidence="6" type="ORF">LTR97_008897</name>
</gene>
<dbReference type="Gene3D" id="2.60.40.790">
    <property type="match status" value="1"/>
</dbReference>
<dbReference type="InterPro" id="IPR008978">
    <property type="entry name" value="HSP20-like_chaperone"/>
</dbReference>